<comment type="caution">
    <text evidence="9">The sequence shown here is derived from an EMBL/GenBank/DDBJ whole genome shotgun (WGS) entry which is preliminary data.</text>
</comment>
<feature type="transmembrane region" description="Helical" evidence="7">
    <location>
        <begin position="199"/>
        <end position="225"/>
    </location>
</feature>
<feature type="transmembrane region" description="Helical" evidence="7">
    <location>
        <begin position="158"/>
        <end position="179"/>
    </location>
</feature>
<feature type="transmembrane region" description="Helical" evidence="7">
    <location>
        <begin position="96"/>
        <end position="122"/>
    </location>
</feature>
<feature type="transmembrane region" description="Helical" evidence="7">
    <location>
        <begin position="349"/>
        <end position="366"/>
    </location>
</feature>
<dbReference type="PANTHER" id="PTHR43341">
    <property type="entry name" value="AMINO ACID PERMEASE"/>
    <property type="match status" value="1"/>
</dbReference>
<keyword evidence="3 7" id="KW-0812">Transmembrane</keyword>
<dbReference type="Proteomes" id="UP001168540">
    <property type="component" value="Unassembled WGS sequence"/>
</dbReference>
<keyword evidence="4" id="KW-0029">Amino-acid transport</keyword>
<evidence type="ECO:0000256" key="3">
    <source>
        <dbReference type="ARBA" id="ARBA00022692"/>
    </source>
</evidence>
<feature type="transmembrane region" description="Helical" evidence="7">
    <location>
        <begin position="49"/>
        <end position="75"/>
    </location>
</feature>
<dbReference type="InterPro" id="IPR050524">
    <property type="entry name" value="APC_YAT"/>
</dbReference>
<feature type="transmembrane region" description="Helical" evidence="7">
    <location>
        <begin position="246"/>
        <end position="267"/>
    </location>
</feature>
<dbReference type="RefSeq" id="WP_289829148.1">
    <property type="nucleotide sequence ID" value="NZ_JAUEDK010000008.1"/>
</dbReference>
<feature type="transmembrane region" description="Helical" evidence="7">
    <location>
        <begin position="417"/>
        <end position="436"/>
    </location>
</feature>
<name>A0ABT7XLB1_9NEIS</name>
<feature type="transmembrane region" description="Helical" evidence="7">
    <location>
        <begin position="448"/>
        <end position="468"/>
    </location>
</feature>
<evidence type="ECO:0000313" key="10">
    <source>
        <dbReference type="Proteomes" id="UP001168540"/>
    </source>
</evidence>
<dbReference type="PIRSF" id="PIRSF006060">
    <property type="entry name" value="AA_transporter"/>
    <property type="match status" value="1"/>
</dbReference>
<evidence type="ECO:0000259" key="8">
    <source>
        <dbReference type="Pfam" id="PF00324"/>
    </source>
</evidence>
<dbReference type="PANTHER" id="PTHR43341:SF1">
    <property type="entry name" value="GENERAL AMINO-ACID PERMEASE GAP1"/>
    <property type="match status" value="1"/>
</dbReference>
<feature type="transmembrane region" description="Helical" evidence="7">
    <location>
        <begin position="292"/>
        <end position="313"/>
    </location>
</feature>
<proteinExistence type="predicted"/>
<accession>A0ABT7XLB1</accession>
<evidence type="ECO:0000256" key="1">
    <source>
        <dbReference type="ARBA" id="ARBA00004141"/>
    </source>
</evidence>
<sequence length="489" mass="52911">MNNQHSETGLRRELKARHLSMIAIGGSIGTGLFLASGATVATAGPGTALLAYGVIGIMVYFLMTSLGEMAAYLPISGAFQVYGTRFVDPAFGFALGWNYWFSWAVTVAVELAAASIVMGYWFPGVPGVVWSGIFLAIVFLFNYISVKGFGESEYWFSLLKVITIIAFIVTGTLMIFGIMHGDHPAALEPGLRVFETGDAPFVGGLPAFIAAAMVVGFSFMGTELIGVAAGESADPATTIPRAVKQVFWRILMFYVLAILVIGLILPYNDPSLLKNGMEDIGASPFTLVFKRAGFAMAAGLMNTVILTAILSAGNSGLYASTRMLHNMAVSGMAPRWLGKLSANGVPRRALVATSLIASLCFLTSLSNNNSVYLWLLNASGMSGFIVWLGIAVCHYRFRRAYLHQGGQLHELPYRARWFPLGPLLAFGICMVVMLGQNYAAFTSSHIDWKGVVATYFGIPLFLAFWLGYKWFHRTRVVSLAEVDLAEGRV</sequence>
<evidence type="ECO:0000256" key="2">
    <source>
        <dbReference type="ARBA" id="ARBA00022448"/>
    </source>
</evidence>
<dbReference type="InterPro" id="IPR004840">
    <property type="entry name" value="Amino_acid_permease_CS"/>
</dbReference>
<dbReference type="NCBIfam" id="NF008094">
    <property type="entry name" value="PRK10836.1"/>
    <property type="match status" value="1"/>
</dbReference>
<dbReference type="EMBL" id="JAUEDK010000008">
    <property type="protein sequence ID" value="MDN0074577.1"/>
    <property type="molecule type" value="Genomic_DNA"/>
</dbReference>
<gene>
    <name evidence="9" type="ORF">QU481_06670</name>
</gene>
<reference evidence="9" key="1">
    <citation type="submission" date="2023-06" db="EMBL/GenBank/DDBJ databases">
        <authorList>
            <person name="Zhang S."/>
        </authorList>
    </citation>
    <scope>NUCLEOTIDE SEQUENCE</scope>
    <source>
        <strain evidence="9">SG2303</strain>
    </source>
</reference>
<keyword evidence="10" id="KW-1185">Reference proteome</keyword>
<feature type="domain" description="Amino acid permease/ SLC12A" evidence="8">
    <location>
        <begin position="18"/>
        <end position="476"/>
    </location>
</feature>
<feature type="transmembrane region" description="Helical" evidence="7">
    <location>
        <begin position="372"/>
        <end position="397"/>
    </location>
</feature>
<dbReference type="PROSITE" id="PS00218">
    <property type="entry name" value="AMINO_ACID_PERMEASE_1"/>
    <property type="match status" value="1"/>
</dbReference>
<protein>
    <submittedName>
        <fullName evidence="9">Amino acid permease</fullName>
    </submittedName>
</protein>
<evidence type="ECO:0000256" key="7">
    <source>
        <dbReference type="SAM" id="Phobius"/>
    </source>
</evidence>
<evidence type="ECO:0000256" key="6">
    <source>
        <dbReference type="ARBA" id="ARBA00023136"/>
    </source>
</evidence>
<feature type="transmembrane region" description="Helical" evidence="7">
    <location>
        <begin position="21"/>
        <end position="43"/>
    </location>
</feature>
<dbReference type="Gene3D" id="1.20.1740.10">
    <property type="entry name" value="Amino acid/polyamine transporter I"/>
    <property type="match status" value="1"/>
</dbReference>
<dbReference type="InterPro" id="IPR004841">
    <property type="entry name" value="AA-permease/SLC12A_dom"/>
</dbReference>
<organism evidence="9 10">
    <name type="scientific">Crenobacter oryzisoli</name>
    <dbReference type="NCBI Taxonomy" id="3056844"/>
    <lineage>
        <taxon>Bacteria</taxon>
        <taxon>Pseudomonadati</taxon>
        <taxon>Pseudomonadota</taxon>
        <taxon>Betaproteobacteria</taxon>
        <taxon>Neisseriales</taxon>
        <taxon>Neisseriaceae</taxon>
        <taxon>Crenobacter</taxon>
    </lineage>
</organism>
<feature type="transmembrane region" description="Helical" evidence="7">
    <location>
        <begin position="128"/>
        <end position="146"/>
    </location>
</feature>
<comment type="subcellular location">
    <subcellularLocation>
        <location evidence="1">Membrane</location>
        <topology evidence="1">Multi-pass membrane protein</topology>
    </subcellularLocation>
</comment>
<evidence type="ECO:0000313" key="9">
    <source>
        <dbReference type="EMBL" id="MDN0074577.1"/>
    </source>
</evidence>
<keyword evidence="2" id="KW-0813">Transport</keyword>
<dbReference type="Pfam" id="PF00324">
    <property type="entry name" value="AA_permease"/>
    <property type="match status" value="1"/>
</dbReference>
<evidence type="ECO:0000256" key="5">
    <source>
        <dbReference type="ARBA" id="ARBA00022989"/>
    </source>
</evidence>
<keyword evidence="6 7" id="KW-0472">Membrane</keyword>
<evidence type="ECO:0000256" key="4">
    <source>
        <dbReference type="ARBA" id="ARBA00022970"/>
    </source>
</evidence>
<keyword evidence="5 7" id="KW-1133">Transmembrane helix</keyword>